<dbReference type="Gene3D" id="3.30.450.20">
    <property type="entry name" value="PAS domain"/>
    <property type="match status" value="1"/>
</dbReference>
<dbReference type="InterPro" id="IPR001610">
    <property type="entry name" value="PAC"/>
</dbReference>
<dbReference type="CDD" id="cd00075">
    <property type="entry name" value="HATPase"/>
    <property type="match status" value="1"/>
</dbReference>
<sequence>MPERPSVPVFDFVSARESAAGTGVRSFWPGIWLLGFLALVVGSVIALVLYLQHFEAEEDTRRQAADAQWLEQSVQFHFRRLEEDLRVAARQSADVQGGLLWREPGVLLAQGWVGAPLSAPPALWQMDENRHPLNTQSLATMHDTARGLRRSAYAGPMRDADGKLTPLVWLAVPYFERGYFVGNYVAALALDVAVRSLVPEWFTRSHEVRLVLDEGSTTFDPDRRKPFRAAMNLAGTDVYLEVTPIREQAATVPRMFLLVAMVFLGGMLVSLWALRRDIQKRQQVQARLEAEVALRTAMENSVTIGLRAWDLAGRVLYVNEAFCSMVGYPAERLIGVSAPMPYWPQGNDSHIEQVHRDVLAHGTSMDGVEVQFQHRDGHLLDVLIHEAPLHTAAGEHIGWMSSVLDISERKRAQAVAAQQQERLEATGRLVAVGEVASTLAHELNQPLGALSSFATGLLNKLNAGRISIEETAPVVQRIAGLAERAGRIIQRVNAIARRREISLQRLDLMPVVQRMAPHAVPDAEPVWVNADELLIEHLLNNLLTNAQEAAQAHSGTPQVHLGVRMEQAWAQISISDNGPGVPDETQSHIFDAFFSSKEGGMGMGLAICRSIVEAHHGRIQVDRSPELGGARFTVSLPLAGIALGEPSTLDGTIDTP</sequence>
<keyword evidence="6" id="KW-0418">Kinase</keyword>
<dbReference type="PROSITE" id="PS50113">
    <property type="entry name" value="PAC"/>
    <property type="match status" value="1"/>
</dbReference>
<evidence type="ECO:0000256" key="8">
    <source>
        <dbReference type="ARBA" id="ARBA00023012"/>
    </source>
</evidence>
<keyword evidence="8" id="KW-0902">Two-component regulatory system</keyword>
<dbReference type="InterPro" id="IPR000014">
    <property type="entry name" value="PAS"/>
</dbReference>
<dbReference type="InterPro" id="IPR000700">
    <property type="entry name" value="PAS-assoc_C"/>
</dbReference>
<dbReference type="Pfam" id="PF02518">
    <property type="entry name" value="HATPase_c"/>
    <property type="match status" value="1"/>
</dbReference>
<proteinExistence type="predicted"/>
<organism evidence="13 14">
    <name type="scientific">Rhodoferax mekongensis</name>
    <dbReference type="NCBI Taxonomy" id="3068341"/>
    <lineage>
        <taxon>Bacteria</taxon>
        <taxon>Pseudomonadati</taxon>
        <taxon>Pseudomonadota</taxon>
        <taxon>Betaproteobacteria</taxon>
        <taxon>Burkholderiales</taxon>
        <taxon>Comamonadaceae</taxon>
        <taxon>Rhodoferax</taxon>
    </lineage>
</organism>
<reference evidence="13 14" key="1">
    <citation type="submission" date="2023-08" db="EMBL/GenBank/DDBJ databases">
        <title>Rhodoferax potami sp. nov. and Rhodoferax mekongensis sp. nov., isolated from the Mekong River in Thailand.</title>
        <authorList>
            <person name="Kitikhun S."/>
            <person name="Charoenyingcharoen P."/>
            <person name="Siriarchawattana P."/>
            <person name="Likhitrattanapisal S."/>
            <person name="Nilsakha T."/>
            <person name="Chanpet A."/>
            <person name="Rattanawaree P."/>
            <person name="Ingsriswang S."/>
        </authorList>
    </citation>
    <scope>NUCLEOTIDE SEQUENCE [LARGE SCALE GENOMIC DNA]</scope>
    <source>
        <strain evidence="13 14">TBRC 17307</strain>
    </source>
</reference>
<comment type="catalytic activity">
    <reaction evidence="1">
        <text>ATP + protein L-histidine = ADP + protein N-phospho-L-histidine.</text>
        <dbReference type="EC" id="2.7.13.3"/>
    </reaction>
</comment>
<keyword evidence="9" id="KW-0472">Membrane</keyword>
<feature type="transmembrane region" description="Helical" evidence="9">
    <location>
        <begin position="255"/>
        <end position="274"/>
    </location>
</feature>
<evidence type="ECO:0000259" key="10">
    <source>
        <dbReference type="PROSITE" id="PS50109"/>
    </source>
</evidence>
<dbReference type="InterPro" id="IPR036097">
    <property type="entry name" value="HisK_dim/P_sf"/>
</dbReference>
<dbReference type="Pfam" id="PF00989">
    <property type="entry name" value="PAS"/>
    <property type="match status" value="1"/>
</dbReference>
<evidence type="ECO:0000259" key="12">
    <source>
        <dbReference type="PROSITE" id="PS50113"/>
    </source>
</evidence>
<protein>
    <recommendedName>
        <fullName evidence="2">histidine kinase</fullName>
        <ecNumber evidence="2">2.7.13.3</ecNumber>
    </recommendedName>
</protein>
<dbReference type="InterPro" id="IPR005467">
    <property type="entry name" value="His_kinase_dom"/>
</dbReference>
<dbReference type="PRINTS" id="PR00344">
    <property type="entry name" value="BCTRLSENSOR"/>
</dbReference>
<dbReference type="PANTHER" id="PTHR43065:SF46">
    <property type="entry name" value="C4-DICARBOXYLATE TRANSPORT SENSOR PROTEIN DCTB"/>
    <property type="match status" value="1"/>
</dbReference>
<dbReference type="SMART" id="SM00091">
    <property type="entry name" value="PAS"/>
    <property type="match status" value="1"/>
</dbReference>
<gene>
    <name evidence="13" type="ORF">RAN89_02670</name>
</gene>
<dbReference type="InterPro" id="IPR013767">
    <property type="entry name" value="PAS_fold"/>
</dbReference>
<dbReference type="CDD" id="cd00082">
    <property type="entry name" value="HisKA"/>
    <property type="match status" value="1"/>
</dbReference>
<keyword evidence="9" id="KW-1133">Transmembrane helix</keyword>
<evidence type="ECO:0000256" key="2">
    <source>
        <dbReference type="ARBA" id="ARBA00012438"/>
    </source>
</evidence>
<dbReference type="SUPFAM" id="SSF55874">
    <property type="entry name" value="ATPase domain of HSP90 chaperone/DNA topoisomerase II/histidine kinase"/>
    <property type="match status" value="1"/>
</dbReference>
<evidence type="ECO:0000313" key="13">
    <source>
        <dbReference type="EMBL" id="WNO05349.1"/>
    </source>
</evidence>
<dbReference type="EMBL" id="CP132507">
    <property type="protein sequence ID" value="WNO05349.1"/>
    <property type="molecule type" value="Genomic_DNA"/>
</dbReference>
<evidence type="ECO:0000256" key="3">
    <source>
        <dbReference type="ARBA" id="ARBA00022553"/>
    </source>
</evidence>
<dbReference type="Gene3D" id="1.10.287.130">
    <property type="match status" value="1"/>
</dbReference>
<name>A0ABZ0B0U4_9BURK</name>
<dbReference type="InterPro" id="IPR035965">
    <property type="entry name" value="PAS-like_dom_sf"/>
</dbReference>
<keyword evidence="9" id="KW-0812">Transmembrane</keyword>
<accession>A0ABZ0B0U4</accession>
<feature type="domain" description="PAC" evidence="12">
    <location>
        <begin position="366"/>
        <end position="418"/>
    </location>
</feature>
<evidence type="ECO:0000256" key="6">
    <source>
        <dbReference type="ARBA" id="ARBA00022777"/>
    </source>
</evidence>
<dbReference type="SMART" id="SM00387">
    <property type="entry name" value="HATPase_c"/>
    <property type="match status" value="1"/>
</dbReference>
<keyword evidence="3" id="KW-0597">Phosphoprotein</keyword>
<evidence type="ECO:0000259" key="11">
    <source>
        <dbReference type="PROSITE" id="PS50112"/>
    </source>
</evidence>
<evidence type="ECO:0000256" key="4">
    <source>
        <dbReference type="ARBA" id="ARBA00022679"/>
    </source>
</evidence>
<dbReference type="InterPro" id="IPR003594">
    <property type="entry name" value="HATPase_dom"/>
</dbReference>
<dbReference type="RefSeq" id="WP_313868126.1">
    <property type="nucleotide sequence ID" value="NZ_CP132507.1"/>
</dbReference>
<dbReference type="InterPro" id="IPR004358">
    <property type="entry name" value="Sig_transdc_His_kin-like_C"/>
</dbReference>
<dbReference type="CDD" id="cd00130">
    <property type="entry name" value="PAS"/>
    <property type="match status" value="1"/>
</dbReference>
<dbReference type="Pfam" id="PF00512">
    <property type="entry name" value="HisKA"/>
    <property type="match status" value="1"/>
</dbReference>
<dbReference type="SUPFAM" id="SSF55785">
    <property type="entry name" value="PYP-like sensor domain (PAS domain)"/>
    <property type="match status" value="1"/>
</dbReference>
<evidence type="ECO:0000256" key="9">
    <source>
        <dbReference type="SAM" id="Phobius"/>
    </source>
</evidence>
<evidence type="ECO:0000256" key="7">
    <source>
        <dbReference type="ARBA" id="ARBA00022840"/>
    </source>
</evidence>
<dbReference type="PROSITE" id="PS50112">
    <property type="entry name" value="PAS"/>
    <property type="match status" value="1"/>
</dbReference>
<dbReference type="SMART" id="SM00086">
    <property type="entry name" value="PAC"/>
    <property type="match status" value="1"/>
</dbReference>
<dbReference type="NCBIfam" id="TIGR00229">
    <property type="entry name" value="sensory_box"/>
    <property type="match status" value="1"/>
</dbReference>
<keyword evidence="7" id="KW-0067">ATP-binding</keyword>
<evidence type="ECO:0000256" key="5">
    <source>
        <dbReference type="ARBA" id="ARBA00022741"/>
    </source>
</evidence>
<dbReference type="Gene3D" id="3.30.565.10">
    <property type="entry name" value="Histidine kinase-like ATPase, C-terminal domain"/>
    <property type="match status" value="1"/>
</dbReference>
<dbReference type="PANTHER" id="PTHR43065">
    <property type="entry name" value="SENSOR HISTIDINE KINASE"/>
    <property type="match status" value="1"/>
</dbReference>
<keyword evidence="4" id="KW-0808">Transferase</keyword>
<feature type="domain" description="PAS" evidence="11">
    <location>
        <begin position="290"/>
        <end position="362"/>
    </location>
</feature>
<dbReference type="Proteomes" id="UP001302257">
    <property type="component" value="Chromosome"/>
</dbReference>
<evidence type="ECO:0000313" key="14">
    <source>
        <dbReference type="Proteomes" id="UP001302257"/>
    </source>
</evidence>
<keyword evidence="5" id="KW-0547">Nucleotide-binding</keyword>
<keyword evidence="14" id="KW-1185">Reference proteome</keyword>
<dbReference type="InterPro" id="IPR036890">
    <property type="entry name" value="HATPase_C_sf"/>
</dbReference>
<feature type="transmembrane region" description="Helical" evidence="9">
    <location>
        <begin position="31"/>
        <end position="51"/>
    </location>
</feature>
<evidence type="ECO:0000256" key="1">
    <source>
        <dbReference type="ARBA" id="ARBA00000085"/>
    </source>
</evidence>
<feature type="domain" description="Histidine kinase" evidence="10">
    <location>
        <begin position="438"/>
        <end position="640"/>
    </location>
</feature>
<dbReference type="InterPro" id="IPR003661">
    <property type="entry name" value="HisK_dim/P_dom"/>
</dbReference>
<dbReference type="EC" id="2.7.13.3" evidence="2"/>
<dbReference type="PROSITE" id="PS50109">
    <property type="entry name" value="HIS_KIN"/>
    <property type="match status" value="1"/>
</dbReference>
<dbReference type="SMART" id="SM00388">
    <property type="entry name" value="HisKA"/>
    <property type="match status" value="1"/>
</dbReference>
<dbReference type="SUPFAM" id="SSF47384">
    <property type="entry name" value="Homodimeric domain of signal transducing histidine kinase"/>
    <property type="match status" value="1"/>
</dbReference>